<evidence type="ECO:0000313" key="3">
    <source>
        <dbReference type="Proteomes" id="UP000823910"/>
    </source>
</evidence>
<feature type="transmembrane region" description="Helical" evidence="1">
    <location>
        <begin position="60"/>
        <end position="79"/>
    </location>
</feature>
<feature type="transmembrane region" description="Helical" evidence="1">
    <location>
        <begin position="141"/>
        <end position="162"/>
    </location>
</feature>
<proteinExistence type="predicted"/>
<name>A0A9D2MYY9_9FIRM</name>
<feature type="transmembrane region" description="Helical" evidence="1">
    <location>
        <begin position="174"/>
        <end position="197"/>
    </location>
</feature>
<organism evidence="2 3">
    <name type="scientific">Candidatus Enterocloster excrementipullorum</name>
    <dbReference type="NCBI Taxonomy" id="2838559"/>
    <lineage>
        <taxon>Bacteria</taxon>
        <taxon>Bacillati</taxon>
        <taxon>Bacillota</taxon>
        <taxon>Clostridia</taxon>
        <taxon>Lachnospirales</taxon>
        <taxon>Lachnospiraceae</taxon>
        <taxon>Enterocloster</taxon>
    </lineage>
</organism>
<keyword evidence="1" id="KW-0812">Transmembrane</keyword>
<dbReference type="CDD" id="cd21809">
    <property type="entry name" value="ABC-2_lan_permease-like"/>
    <property type="match status" value="1"/>
</dbReference>
<feature type="transmembrane region" description="Helical" evidence="1">
    <location>
        <begin position="217"/>
        <end position="239"/>
    </location>
</feature>
<dbReference type="EMBL" id="DWWT01000008">
    <property type="protein sequence ID" value="HJC05059.1"/>
    <property type="molecule type" value="Genomic_DNA"/>
</dbReference>
<accession>A0A9D2MYY9</accession>
<reference evidence="2" key="1">
    <citation type="journal article" date="2021" name="PeerJ">
        <title>Extensive microbial diversity within the chicken gut microbiome revealed by metagenomics and culture.</title>
        <authorList>
            <person name="Gilroy R."/>
            <person name="Ravi A."/>
            <person name="Getino M."/>
            <person name="Pursley I."/>
            <person name="Horton D.L."/>
            <person name="Alikhan N.F."/>
            <person name="Baker D."/>
            <person name="Gharbi K."/>
            <person name="Hall N."/>
            <person name="Watson M."/>
            <person name="Adriaenssens E.M."/>
            <person name="Foster-Nyarko E."/>
            <person name="Jarju S."/>
            <person name="Secka A."/>
            <person name="Antonio M."/>
            <person name="Oren A."/>
            <person name="Chaudhuri R.R."/>
            <person name="La Ragione R."/>
            <person name="Hildebrand F."/>
            <person name="Pallen M.J."/>
        </authorList>
    </citation>
    <scope>NUCLEOTIDE SEQUENCE</scope>
    <source>
        <strain evidence="2">CHK180-15479</strain>
    </source>
</reference>
<evidence type="ECO:0000313" key="2">
    <source>
        <dbReference type="EMBL" id="HJC05059.1"/>
    </source>
</evidence>
<dbReference type="Proteomes" id="UP000823910">
    <property type="component" value="Unassembled WGS sequence"/>
</dbReference>
<comment type="caution">
    <text evidence="2">The sequence shown here is derived from an EMBL/GenBank/DDBJ whole genome shotgun (WGS) entry which is preliminary data.</text>
</comment>
<dbReference type="Pfam" id="PF12730">
    <property type="entry name" value="ABC2_membrane_4"/>
    <property type="match status" value="1"/>
</dbReference>
<gene>
    <name evidence="2" type="ORF">H9704_02730</name>
</gene>
<keyword evidence="1" id="KW-1133">Transmembrane helix</keyword>
<reference evidence="2" key="2">
    <citation type="submission" date="2021-04" db="EMBL/GenBank/DDBJ databases">
        <authorList>
            <person name="Gilroy R."/>
        </authorList>
    </citation>
    <scope>NUCLEOTIDE SEQUENCE</scope>
    <source>
        <strain evidence="2">CHK180-15479</strain>
    </source>
</reference>
<protein>
    <submittedName>
        <fullName evidence="2">ABC transporter permease</fullName>
    </submittedName>
</protein>
<feature type="transmembrane region" description="Helical" evidence="1">
    <location>
        <begin position="100"/>
        <end position="121"/>
    </location>
</feature>
<sequence length="251" mass="27980">MRLPILKGIICERMKCRGSLIWPAFFLIPLIPVCMGVGNYLSNLGLLTSQWYSLWTQVTLFYACFFYAPLIGAYCAFLWRYENFNNCRNALFSLPVKVSCIYMSKFALVCIITALTQLWFMGLFVLAGKISGLPEMPPADILFWSLRGLLGAFVTAAAQFLLASRIHNFATPVALGVLGGVTGLMAANTRAGIFWPWSQMLLGMNSNRSEDVLGGESGLFFIICALYLVLLCWTGIYVCRGTRRKARKADD</sequence>
<dbReference type="AlphaFoldDB" id="A0A9D2MYY9"/>
<feature type="transmembrane region" description="Helical" evidence="1">
    <location>
        <begin position="20"/>
        <end position="40"/>
    </location>
</feature>
<keyword evidence="1" id="KW-0472">Membrane</keyword>
<evidence type="ECO:0000256" key="1">
    <source>
        <dbReference type="SAM" id="Phobius"/>
    </source>
</evidence>